<dbReference type="Gene3D" id="3.40.50.2300">
    <property type="match status" value="1"/>
</dbReference>
<dbReference type="Proteomes" id="UP000309016">
    <property type="component" value="Chromosome"/>
</dbReference>
<gene>
    <name evidence="4" type="ORF">FHG64_17335</name>
</gene>
<dbReference type="CDD" id="cd17546">
    <property type="entry name" value="REC_hyHK_CKI1_RcsC-like"/>
    <property type="match status" value="1"/>
</dbReference>
<evidence type="ECO:0000259" key="3">
    <source>
        <dbReference type="PROSITE" id="PS50110"/>
    </source>
</evidence>
<dbReference type="PANTHER" id="PTHR44591:SF3">
    <property type="entry name" value="RESPONSE REGULATORY DOMAIN-CONTAINING PROTEIN"/>
    <property type="match status" value="1"/>
</dbReference>
<keyword evidence="1 2" id="KW-0597">Phosphoprotein</keyword>
<accession>A0A5B7X7B3</accession>
<proteinExistence type="predicted"/>
<dbReference type="RefSeq" id="WP_139067568.1">
    <property type="nucleotide sequence ID" value="NZ_CP040812.1"/>
</dbReference>
<dbReference type="InterPro" id="IPR001789">
    <property type="entry name" value="Sig_transdc_resp-reg_receiver"/>
</dbReference>
<evidence type="ECO:0000256" key="1">
    <source>
        <dbReference type="ARBA" id="ARBA00022553"/>
    </source>
</evidence>
<evidence type="ECO:0000256" key="2">
    <source>
        <dbReference type="PROSITE-ProRule" id="PRU00169"/>
    </source>
</evidence>
<dbReference type="GO" id="GO:0000160">
    <property type="term" value="P:phosphorelay signal transduction system"/>
    <property type="evidence" value="ECO:0007669"/>
    <property type="project" value="InterPro"/>
</dbReference>
<organism evidence="4 5">
    <name type="scientific">Antarcticibacterium flavum</name>
    <dbReference type="NCBI Taxonomy" id="2058175"/>
    <lineage>
        <taxon>Bacteria</taxon>
        <taxon>Pseudomonadati</taxon>
        <taxon>Bacteroidota</taxon>
        <taxon>Flavobacteriia</taxon>
        <taxon>Flavobacteriales</taxon>
        <taxon>Flavobacteriaceae</taxon>
        <taxon>Antarcticibacterium</taxon>
    </lineage>
</organism>
<feature type="modified residue" description="4-aspartylphosphate" evidence="2">
    <location>
        <position position="52"/>
    </location>
</feature>
<dbReference type="SMART" id="SM00448">
    <property type="entry name" value="REC"/>
    <property type="match status" value="1"/>
</dbReference>
<evidence type="ECO:0000313" key="4">
    <source>
        <dbReference type="EMBL" id="QCY71015.1"/>
    </source>
</evidence>
<dbReference type="KEGG" id="afla:FHG64_17335"/>
<dbReference type="EMBL" id="CP040812">
    <property type="protein sequence ID" value="QCY71015.1"/>
    <property type="molecule type" value="Genomic_DNA"/>
</dbReference>
<evidence type="ECO:0000313" key="5">
    <source>
        <dbReference type="Proteomes" id="UP000309016"/>
    </source>
</evidence>
<dbReference type="SUPFAM" id="SSF52172">
    <property type="entry name" value="CheY-like"/>
    <property type="match status" value="1"/>
</dbReference>
<dbReference type="InterPro" id="IPR050595">
    <property type="entry name" value="Bact_response_regulator"/>
</dbReference>
<dbReference type="Pfam" id="PF00072">
    <property type="entry name" value="Response_reg"/>
    <property type="match status" value="1"/>
</dbReference>
<feature type="domain" description="Response regulatory" evidence="3">
    <location>
        <begin position="3"/>
        <end position="117"/>
    </location>
</feature>
<dbReference type="PANTHER" id="PTHR44591">
    <property type="entry name" value="STRESS RESPONSE REGULATOR PROTEIN 1"/>
    <property type="match status" value="1"/>
</dbReference>
<dbReference type="OrthoDB" id="9789181at2"/>
<dbReference type="InterPro" id="IPR011006">
    <property type="entry name" value="CheY-like_superfamily"/>
</dbReference>
<protein>
    <submittedName>
        <fullName evidence="4">Response regulator</fullName>
    </submittedName>
</protein>
<sequence length="128" mass="14055">MSKILLVEDDHYLGIILNDQLEMNGYDVTLLRLPGETVQKLQEEPFDLVIMDKLLSGVDGTEICADIRDTEGISNTPILMMSGLDGASKICIAAGANNFIEKPFEVDSFLESIESTLSMSKNVADKKD</sequence>
<dbReference type="PROSITE" id="PS50110">
    <property type="entry name" value="RESPONSE_REGULATORY"/>
    <property type="match status" value="1"/>
</dbReference>
<name>A0A5B7X7B3_9FLAO</name>
<keyword evidence="5" id="KW-1185">Reference proteome</keyword>
<reference evidence="4 5" key="1">
    <citation type="submission" date="2019-06" db="EMBL/GenBank/DDBJ databases">
        <title>Complete genome sequence of Antarcticibacterium flavum KCTC 52984T from an Antarctic marine sediment.</title>
        <authorList>
            <person name="Lee Y.M."/>
            <person name="Shin S.C."/>
        </authorList>
    </citation>
    <scope>NUCLEOTIDE SEQUENCE [LARGE SCALE GENOMIC DNA]</scope>
    <source>
        <strain evidence="4 5">KCTC 52984</strain>
    </source>
</reference>
<dbReference type="AlphaFoldDB" id="A0A5B7X7B3"/>